<evidence type="ECO:0000313" key="3">
    <source>
        <dbReference type="WBParaSite" id="nRc.2.0.1.t32702-RA"/>
    </source>
</evidence>
<organism evidence="2 3">
    <name type="scientific">Romanomermis culicivorax</name>
    <name type="common">Nematode worm</name>
    <dbReference type="NCBI Taxonomy" id="13658"/>
    <lineage>
        <taxon>Eukaryota</taxon>
        <taxon>Metazoa</taxon>
        <taxon>Ecdysozoa</taxon>
        <taxon>Nematoda</taxon>
        <taxon>Enoplea</taxon>
        <taxon>Dorylaimia</taxon>
        <taxon>Mermithida</taxon>
        <taxon>Mermithoidea</taxon>
        <taxon>Mermithidae</taxon>
        <taxon>Romanomermis</taxon>
    </lineage>
</organism>
<name>A0A915K3B7_ROMCU</name>
<protein>
    <submittedName>
        <fullName evidence="3">Uncharacterized protein</fullName>
    </submittedName>
</protein>
<feature type="compositionally biased region" description="Polar residues" evidence="1">
    <location>
        <begin position="13"/>
        <end position="22"/>
    </location>
</feature>
<feature type="region of interest" description="Disordered" evidence="1">
    <location>
        <begin position="1"/>
        <end position="22"/>
    </location>
</feature>
<reference evidence="3" key="1">
    <citation type="submission" date="2022-11" db="UniProtKB">
        <authorList>
            <consortium name="WormBaseParasite"/>
        </authorList>
    </citation>
    <scope>IDENTIFICATION</scope>
</reference>
<dbReference type="AlphaFoldDB" id="A0A915K3B7"/>
<accession>A0A915K3B7</accession>
<evidence type="ECO:0000256" key="1">
    <source>
        <dbReference type="SAM" id="MobiDB-lite"/>
    </source>
</evidence>
<keyword evidence="2" id="KW-1185">Reference proteome</keyword>
<proteinExistence type="predicted"/>
<dbReference type="Proteomes" id="UP000887565">
    <property type="component" value="Unplaced"/>
</dbReference>
<dbReference type="WBParaSite" id="nRc.2.0.1.t32702-RA">
    <property type="protein sequence ID" value="nRc.2.0.1.t32702-RA"/>
    <property type="gene ID" value="nRc.2.0.1.g32702"/>
</dbReference>
<evidence type="ECO:0000313" key="2">
    <source>
        <dbReference type="Proteomes" id="UP000887565"/>
    </source>
</evidence>
<sequence>MAPSPDITLRDASPTTTPAVVA</sequence>